<organism evidence="1 2">
    <name type="scientific">Pyropia yezoensis</name>
    <name type="common">Susabi-nori</name>
    <name type="synonym">Porphyra yezoensis</name>
    <dbReference type="NCBI Taxonomy" id="2788"/>
    <lineage>
        <taxon>Eukaryota</taxon>
        <taxon>Rhodophyta</taxon>
        <taxon>Bangiophyceae</taxon>
        <taxon>Bangiales</taxon>
        <taxon>Bangiaceae</taxon>
        <taxon>Pyropia</taxon>
    </lineage>
</organism>
<evidence type="ECO:0000313" key="1">
    <source>
        <dbReference type="EMBL" id="KAK1865727.1"/>
    </source>
</evidence>
<comment type="caution">
    <text evidence="1">The sequence shown here is derived from an EMBL/GenBank/DDBJ whole genome shotgun (WGS) entry which is preliminary data.</text>
</comment>
<proteinExistence type="predicted"/>
<dbReference type="EMBL" id="CM020619">
    <property type="protein sequence ID" value="KAK1865727.1"/>
    <property type="molecule type" value="Genomic_DNA"/>
</dbReference>
<protein>
    <submittedName>
        <fullName evidence="1">Uncharacterized protein</fullName>
    </submittedName>
</protein>
<dbReference type="Proteomes" id="UP000798662">
    <property type="component" value="Chromosome 2"/>
</dbReference>
<gene>
    <name evidence="1" type="ORF">I4F81_008251</name>
</gene>
<sequence>MGFPCRARPPSRRPPPSRAPAGVWLVAAAAAVAVAVTAAAAAVAAAAAHTFTPQQLEGPFFLDTRSLRSDLTNGRPGVPLYLSLYVMSGCNARGEGCKPRPDALVDVWHTDSRGIYSGFADRGINATASDWMRGAAITRPDGRVLFRSVIPGWYPGRLAHVHVKVRLAGLAAPIAPAYSYGGGGGGWRGFTTQLYLPDPLVRSVYANPPYRSLGGYDSDVGRDIVLAGNAAQYAALTMDLWPATTAWVEQHGLTSGTPDRWGTGYVAKYTLRLRA</sequence>
<name>A0ACC3C6E5_PYRYE</name>
<evidence type="ECO:0000313" key="2">
    <source>
        <dbReference type="Proteomes" id="UP000798662"/>
    </source>
</evidence>
<reference evidence="1" key="1">
    <citation type="submission" date="2019-11" db="EMBL/GenBank/DDBJ databases">
        <title>Nori genome reveals adaptations in red seaweeds to the harsh intertidal environment.</title>
        <authorList>
            <person name="Wang D."/>
            <person name="Mao Y."/>
        </authorList>
    </citation>
    <scope>NUCLEOTIDE SEQUENCE</scope>
    <source>
        <tissue evidence="1">Gametophyte</tissue>
    </source>
</reference>
<keyword evidence="2" id="KW-1185">Reference proteome</keyword>
<accession>A0ACC3C6E5</accession>